<dbReference type="GO" id="GO:0005794">
    <property type="term" value="C:Golgi apparatus"/>
    <property type="evidence" value="ECO:0007669"/>
    <property type="project" value="TreeGrafter"/>
</dbReference>
<dbReference type="GO" id="GO:0007034">
    <property type="term" value="P:vacuolar transport"/>
    <property type="evidence" value="ECO:0007669"/>
    <property type="project" value="TreeGrafter"/>
</dbReference>
<dbReference type="GO" id="GO:0006914">
    <property type="term" value="P:autophagy"/>
    <property type="evidence" value="ECO:0007669"/>
    <property type="project" value="UniProtKB-KW"/>
</dbReference>
<gene>
    <name evidence="4" type="ORF">C2E20_6728</name>
</gene>
<feature type="region of interest" description="Disordered" evidence="2">
    <location>
        <begin position="171"/>
        <end position="192"/>
    </location>
</feature>
<feature type="compositionally biased region" description="Low complexity" evidence="2">
    <location>
        <begin position="635"/>
        <end position="666"/>
    </location>
</feature>
<accession>A0A2P6V6M2</accession>
<evidence type="ECO:0000256" key="1">
    <source>
        <dbReference type="ARBA" id="ARBA00023006"/>
    </source>
</evidence>
<dbReference type="GO" id="GO:0005770">
    <property type="term" value="C:late endosome"/>
    <property type="evidence" value="ECO:0007669"/>
    <property type="project" value="TreeGrafter"/>
</dbReference>
<keyword evidence="1" id="KW-0072">Autophagy</keyword>
<dbReference type="GO" id="GO:0016197">
    <property type="term" value="P:endosomal transport"/>
    <property type="evidence" value="ECO:0007669"/>
    <property type="project" value="TreeGrafter"/>
</dbReference>
<dbReference type="OrthoDB" id="294052at2759"/>
<dbReference type="STRING" id="554055.A0A2P6V6M2"/>
<comment type="caution">
    <text evidence="4">The sequence shown here is derived from an EMBL/GenBank/DDBJ whole genome shotgun (WGS) entry which is preliminary data.</text>
</comment>
<proteinExistence type="predicted"/>
<dbReference type="GO" id="GO:1901096">
    <property type="term" value="P:regulation of autophagosome maturation"/>
    <property type="evidence" value="ECO:0007669"/>
    <property type="project" value="TreeGrafter"/>
</dbReference>
<dbReference type="Proteomes" id="UP000239649">
    <property type="component" value="Unassembled WGS sequence"/>
</dbReference>
<feature type="compositionally biased region" description="Low complexity" evidence="2">
    <location>
        <begin position="413"/>
        <end position="422"/>
    </location>
</feature>
<evidence type="ECO:0000313" key="4">
    <source>
        <dbReference type="EMBL" id="PSC69739.1"/>
    </source>
</evidence>
<feature type="region of interest" description="Disordered" evidence="2">
    <location>
        <begin position="540"/>
        <end position="608"/>
    </location>
</feature>
<dbReference type="SUPFAM" id="SSF48371">
    <property type="entry name" value="ARM repeat"/>
    <property type="match status" value="1"/>
</dbReference>
<dbReference type="InterPro" id="IPR019155">
    <property type="entry name" value="CLEC16A/TT9_N"/>
</dbReference>
<dbReference type="InterPro" id="IPR016024">
    <property type="entry name" value="ARM-type_fold"/>
</dbReference>
<feature type="compositionally biased region" description="Low complexity" evidence="2">
    <location>
        <begin position="552"/>
        <end position="566"/>
    </location>
</feature>
<feature type="region of interest" description="Disordered" evidence="2">
    <location>
        <begin position="627"/>
        <end position="666"/>
    </location>
</feature>
<protein>
    <submittedName>
        <fullName evidence="4">Protein CLEC16A</fullName>
    </submittedName>
</protein>
<dbReference type="EMBL" id="LHPF02000024">
    <property type="protein sequence ID" value="PSC69739.1"/>
    <property type="molecule type" value="Genomic_DNA"/>
</dbReference>
<evidence type="ECO:0000259" key="3">
    <source>
        <dbReference type="Pfam" id="PF09758"/>
    </source>
</evidence>
<reference evidence="4 5" key="1">
    <citation type="journal article" date="2018" name="Plant J.">
        <title>Genome sequences of Chlorella sorokiniana UTEX 1602 and Micractinium conductrix SAG 241.80: implications to maltose excretion by a green alga.</title>
        <authorList>
            <person name="Arriola M.B."/>
            <person name="Velmurugan N."/>
            <person name="Zhang Y."/>
            <person name="Plunkett M.H."/>
            <person name="Hondzo H."/>
            <person name="Barney B.M."/>
        </authorList>
    </citation>
    <scope>NUCLEOTIDE SEQUENCE [LARGE SCALE GENOMIC DNA]</scope>
    <source>
        <strain evidence="4 5">SAG 241.80</strain>
    </source>
</reference>
<dbReference type="InterPro" id="IPR039272">
    <property type="entry name" value="CLEC16A/TT9"/>
</dbReference>
<keyword evidence="5" id="KW-1185">Reference proteome</keyword>
<evidence type="ECO:0000256" key="2">
    <source>
        <dbReference type="SAM" id="MobiDB-lite"/>
    </source>
</evidence>
<feature type="region of interest" description="Disordered" evidence="2">
    <location>
        <begin position="400"/>
        <end position="422"/>
    </location>
</feature>
<dbReference type="Pfam" id="PF09758">
    <property type="entry name" value="FPL"/>
    <property type="match status" value="1"/>
</dbReference>
<dbReference type="PANTHER" id="PTHR21481:SF0">
    <property type="entry name" value="PROTEIN CLEC16A"/>
    <property type="match status" value="1"/>
</dbReference>
<dbReference type="AlphaFoldDB" id="A0A2P6V6M2"/>
<sequence>MSRPQRSFWGALFGGAPAHDRFSLEELTHLHSVLLRNPVVGDANREVVVEALRSIAELVIWGDQHDSSMVEYFLTENLLAHFNQILQQRSNRRGNVAMQVLQTLSILIQNLRTQQTVYYLFSNNHINEIVSMRFDFEDDEVLGYYVNLLKTISLKLNETTVQFFFREESTGASPRRRGGPAAAPGSPGGRPASFPLYTESIKFVNHRDPMVRTAVKTLTLNVYGIRLPAVQRFVASRPASAYFTQLAAYIAEQCQMLDRLLSSWDVTSPAAQGAVEGCLAEVEDLLSYCNDVLSTGVDQLRELLLDCLWQAFVGPVLFWPLIQEDVAAQHIVALTVGGGGSGSAGSAGSGGTGGGGAAVQRGGVGPLCSLYVFERLFMAVTDSKLLTQLVSALLGGGASGGGASPAPTPPGSRPCSPGDAPCGAAAEAATRWQLPQELLVRLQYSPVAYRQALLGMLRGSDAQVAAATVRVLGALLQNRAVAEEQLELIGLLPQRRRKQRQLMQQLVGDSSPLSSQVLDLAAPAAAAPAPAAGVLGEAAEQLRQQGDMSGLAQARQQDAAGGQPARSSPRACNGAGRSFGSSSSSGGESSRHSSPRNSVGGGIPPTVELCLEEGADGSFAVQLLARGEQQHDQQEQQQQPAQQQQDEARQHSQARPASPFRQQRQQQREAAAAEVAFCEVAAAVLSLLSSDLLPPVSLHTVSWLLHQLLSVGSVTGGPPLSGPQQAALAAAAARHRAALQAALQGRWADALAPMVAAEWGRSRLAVLRSRPGSVHAAVQTWMQAVLVQELRWQQGAGEGGSGGPDPAALAAKQAYLAVQGAVAVLQLQQALLEGDVPLAPLCPAVTDADVQRGEVKENAQIALRESQRMSCSVCFARGQERQACFAVEGLPALVKAGQPPDLGPLKPSVLQQVAAAAPVLLVADPGSSPETGLVLSVAPLMGALPAVDAKHGRWLHVQVRPPLRGLLKVLQASHPGNALLNLQKHLVSGHWVLAFPDADRAASAAQHAEEWAHKMRAVYCQLLQPLLAPGSEAGVGGTGAAAGPSPGVAAPEA</sequence>
<feature type="compositionally biased region" description="Low complexity" evidence="2">
    <location>
        <begin position="574"/>
        <end position="588"/>
    </location>
</feature>
<evidence type="ECO:0000313" key="5">
    <source>
        <dbReference type="Proteomes" id="UP000239649"/>
    </source>
</evidence>
<feature type="compositionally biased region" description="Low complexity" evidence="2">
    <location>
        <begin position="179"/>
        <end position="192"/>
    </location>
</feature>
<dbReference type="PANTHER" id="PTHR21481">
    <property type="entry name" value="PROTEIN CLEC16A"/>
    <property type="match status" value="1"/>
</dbReference>
<feature type="domain" description="FPL" evidence="3">
    <location>
        <begin position="52"/>
        <end position="223"/>
    </location>
</feature>
<name>A0A2P6V6M2_9CHLO</name>
<organism evidence="4 5">
    <name type="scientific">Micractinium conductrix</name>
    <dbReference type="NCBI Taxonomy" id="554055"/>
    <lineage>
        <taxon>Eukaryota</taxon>
        <taxon>Viridiplantae</taxon>
        <taxon>Chlorophyta</taxon>
        <taxon>core chlorophytes</taxon>
        <taxon>Trebouxiophyceae</taxon>
        <taxon>Chlorellales</taxon>
        <taxon>Chlorellaceae</taxon>
        <taxon>Chlorella clade</taxon>
        <taxon>Micractinium</taxon>
    </lineage>
</organism>